<dbReference type="GO" id="GO:0019843">
    <property type="term" value="F:rRNA binding"/>
    <property type="evidence" value="ECO:0007669"/>
    <property type="project" value="UniProtKB-UniRule"/>
</dbReference>
<evidence type="ECO:0000256" key="4">
    <source>
        <dbReference type="ARBA" id="ARBA00035206"/>
    </source>
</evidence>
<dbReference type="HAMAP" id="MF_01326_B">
    <property type="entry name" value="Ribosomal_uL24_B"/>
    <property type="match status" value="1"/>
</dbReference>
<dbReference type="InterPro" id="IPR014722">
    <property type="entry name" value="Rib_uL2_dom2"/>
</dbReference>
<proteinExistence type="inferred from homology"/>
<comment type="function">
    <text evidence="5">One of the proteins that surrounds the polypeptide exit tunnel on the outside of the subunit.</text>
</comment>
<evidence type="ECO:0000256" key="3">
    <source>
        <dbReference type="ARBA" id="ARBA00023274"/>
    </source>
</evidence>
<dbReference type="KEGG" id="agv:OJF2_06750"/>
<dbReference type="EMBL" id="CP042997">
    <property type="protein sequence ID" value="QEH32206.1"/>
    <property type="molecule type" value="Genomic_DNA"/>
</dbReference>
<comment type="function">
    <text evidence="5">One of two assembly initiator proteins, it binds directly to the 5'-end of the 23S rRNA, where it nucleates assembly of the 50S subunit.</text>
</comment>
<keyword evidence="8" id="KW-1185">Reference proteome</keyword>
<accession>A0A5B9VUP2</accession>
<evidence type="ECO:0000256" key="1">
    <source>
        <dbReference type="ARBA" id="ARBA00010618"/>
    </source>
</evidence>
<feature type="domain" description="Large ribosomal subunit protein uL24 C-terminal" evidence="6">
    <location>
        <begin position="43"/>
        <end position="106"/>
    </location>
</feature>
<reference evidence="7 8" key="1">
    <citation type="submission" date="2019-08" db="EMBL/GenBank/DDBJ databases">
        <title>Deep-cultivation of Planctomycetes and their phenomic and genomic characterization uncovers novel biology.</title>
        <authorList>
            <person name="Wiegand S."/>
            <person name="Jogler M."/>
            <person name="Boedeker C."/>
            <person name="Pinto D."/>
            <person name="Vollmers J."/>
            <person name="Rivas-Marin E."/>
            <person name="Kohn T."/>
            <person name="Peeters S.H."/>
            <person name="Heuer A."/>
            <person name="Rast P."/>
            <person name="Oberbeckmann S."/>
            <person name="Bunk B."/>
            <person name="Jeske O."/>
            <person name="Meyerdierks A."/>
            <person name="Storesund J.E."/>
            <person name="Kallscheuer N."/>
            <person name="Luecker S."/>
            <person name="Lage O.M."/>
            <person name="Pohl T."/>
            <person name="Merkel B.J."/>
            <person name="Hornburger P."/>
            <person name="Mueller R.-W."/>
            <person name="Bruemmer F."/>
            <person name="Labrenz M."/>
            <person name="Spormann A.M."/>
            <person name="Op den Camp H."/>
            <person name="Overmann J."/>
            <person name="Amann R."/>
            <person name="Jetten M.S.M."/>
            <person name="Mascher T."/>
            <person name="Medema M.H."/>
            <person name="Devos D.P."/>
            <person name="Kaster A.-K."/>
            <person name="Ovreas L."/>
            <person name="Rohde M."/>
            <person name="Galperin M.Y."/>
            <person name="Jogler C."/>
        </authorList>
    </citation>
    <scope>NUCLEOTIDE SEQUENCE [LARGE SCALE GENOMIC DNA]</scope>
    <source>
        <strain evidence="7 8">OJF2</strain>
    </source>
</reference>
<dbReference type="SUPFAM" id="SSF50104">
    <property type="entry name" value="Translation proteins SH3-like domain"/>
    <property type="match status" value="1"/>
</dbReference>
<comment type="similarity">
    <text evidence="1 5">Belongs to the universal ribosomal protein uL24 family.</text>
</comment>
<dbReference type="Proteomes" id="UP000324233">
    <property type="component" value="Chromosome"/>
</dbReference>
<keyword evidence="5" id="KW-0694">RNA-binding</keyword>
<dbReference type="GO" id="GO:0006412">
    <property type="term" value="P:translation"/>
    <property type="evidence" value="ECO:0007669"/>
    <property type="project" value="UniProtKB-UniRule"/>
</dbReference>
<dbReference type="Gene3D" id="2.30.30.30">
    <property type="match status" value="1"/>
</dbReference>
<comment type="subunit">
    <text evidence="5">Part of the 50S ribosomal subunit.</text>
</comment>
<dbReference type="GO" id="GO:0005840">
    <property type="term" value="C:ribosome"/>
    <property type="evidence" value="ECO:0007669"/>
    <property type="project" value="UniProtKB-KW"/>
</dbReference>
<dbReference type="GO" id="GO:0003735">
    <property type="term" value="F:structural constituent of ribosome"/>
    <property type="evidence" value="ECO:0007669"/>
    <property type="project" value="InterPro"/>
</dbReference>
<evidence type="ECO:0000259" key="6">
    <source>
        <dbReference type="Pfam" id="PF17136"/>
    </source>
</evidence>
<evidence type="ECO:0000256" key="2">
    <source>
        <dbReference type="ARBA" id="ARBA00022980"/>
    </source>
</evidence>
<keyword evidence="3 5" id="KW-0687">Ribonucleoprotein</keyword>
<dbReference type="InterPro" id="IPR041988">
    <property type="entry name" value="Ribosomal_uL24_KOW"/>
</dbReference>
<keyword evidence="5" id="KW-0699">rRNA-binding</keyword>
<name>A0A5B9VUP2_9BACT</name>
<dbReference type="InterPro" id="IPR003256">
    <property type="entry name" value="Ribosomal_uL24"/>
</dbReference>
<sequence>MYIRKDDQVEVIAGDDKGTPDNRKFAKVLRVFPARNKIVVEGVNRVYKHMRPSSKNPQGGRLSKEMPIDASNALLVCFKCNRGVRVGHRFTAEGQKQRYCKKCGQSLGDVGPRKAAHAAAAPKKA</sequence>
<evidence type="ECO:0000313" key="8">
    <source>
        <dbReference type="Proteomes" id="UP000324233"/>
    </source>
</evidence>
<gene>
    <name evidence="5 7" type="primary">rplX</name>
    <name evidence="7" type="ORF">OJF2_06750</name>
</gene>
<dbReference type="RefSeq" id="WP_148591219.1">
    <property type="nucleotide sequence ID" value="NZ_CP042997.1"/>
</dbReference>
<dbReference type="OrthoDB" id="9807419at2"/>
<dbReference type="InterPro" id="IPR057264">
    <property type="entry name" value="Ribosomal_uL24_C"/>
</dbReference>
<dbReference type="GO" id="GO:1990904">
    <property type="term" value="C:ribonucleoprotein complex"/>
    <property type="evidence" value="ECO:0007669"/>
    <property type="project" value="UniProtKB-KW"/>
</dbReference>
<protein>
    <recommendedName>
        <fullName evidence="4 5">Large ribosomal subunit protein uL24</fullName>
    </recommendedName>
</protein>
<evidence type="ECO:0000256" key="5">
    <source>
        <dbReference type="HAMAP-Rule" id="MF_01326"/>
    </source>
</evidence>
<dbReference type="Pfam" id="PF17136">
    <property type="entry name" value="ribosomal_L24"/>
    <property type="match status" value="1"/>
</dbReference>
<dbReference type="AlphaFoldDB" id="A0A5B9VUP2"/>
<dbReference type="InterPro" id="IPR008991">
    <property type="entry name" value="Translation_prot_SH3-like_sf"/>
</dbReference>
<keyword evidence="2 5" id="KW-0689">Ribosomal protein</keyword>
<dbReference type="CDD" id="cd06089">
    <property type="entry name" value="KOW_RPL26"/>
    <property type="match status" value="1"/>
</dbReference>
<evidence type="ECO:0000313" key="7">
    <source>
        <dbReference type="EMBL" id="QEH32206.1"/>
    </source>
</evidence>
<dbReference type="PANTHER" id="PTHR12903">
    <property type="entry name" value="MITOCHONDRIAL RIBOSOMAL PROTEIN L24"/>
    <property type="match status" value="1"/>
</dbReference>
<dbReference type="NCBIfam" id="TIGR01079">
    <property type="entry name" value="rplX_bact"/>
    <property type="match status" value="1"/>
</dbReference>
<organism evidence="7 8">
    <name type="scientific">Aquisphaera giovannonii</name>
    <dbReference type="NCBI Taxonomy" id="406548"/>
    <lineage>
        <taxon>Bacteria</taxon>
        <taxon>Pseudomonadati</taxon>
        <taxon>Planctomycetota</taxon>
        <taxon>Planctomycetia</taxon>
        <taxon>Isosphaerales</taxon>
        <taxon>Isosphaeraceae</taxon>
        <taxon>Aquisphaera</taxon>
    </lineage>
</organism>